<feature type="region of interest" description="Disordered" evidence="1">
    <location>
        <begin position="359"/>
        <end position="380"/>
    </location>
</feature>
<dbReference type="Pfam" id="PF01424">
    <property type="entry name" value="R3H"/>
    <property type="match status" value="1"/>
</dbReference>
<dbReference type="Gene3D" id="3.30.1370.50">
    <property type="entry name" value="R3H-like domain"/>
    <property type="match status" value="1"/>
</dbReference>
<evidence type="ECO:0000259" key="2">
    <source>
        <dbReference type="PROSITE" id="PS50174"/>
    </source>
</evidence>
<dbReference type="EMBL" id="CAVNYO010000465">
    <property type="protein sequence ID" value="CAK5283058.1"/>
    <property type="molecule type" value="Genomic_DNA"/>
</dbReference>
<dbReference type="PROSITE" id="PS51061">
    <property type="entry name" value="R3H"/>
    <property type="match status" value="1"/>
</dbReference>
<dbReference type="GO" id="GO:0003676">
    <property type="term" value="F:nucleic acid binding"/>
    <property type="evidence" value="ECO:0007669"/>
    <property type="project" value="UniProtKB-UniRule"/>
</dbReference>
<proteinExistence type="predicted"/>
<name>A0AAD2K7F0_9AGAR</name>
<dbReference type="AlphaFoldDB" id="A0AAD2K7F0"/>
<dbReference type="Pfam" id="PF01585">
    <property type="entry name" value="G-patch"/>
    <property type="match status" value="1"/>
</dbReference>
<keyword evidence="5" id="KW-1185">Reference proteome</keyword>
<feature type="compositionally biased region" description="Basic and acidic residues" evidence="1">
    <location>
        <begin position="672"/>
        <end position="690"/>
    </location>
</feature>
<organism evidence="4 5">
    <name type="scientific">Mycena citricolor</name>
    <dbReference type="NCBI Taxonomy" id="2018698"/>
    <lineage>
        <taxon>Eukaryota</taxon>
        <taxon>Fungi</taxon>
        <taxon>Dikarya</taxon>
        <taxon>Basidiomycota</taxon>
        <taxon>Agaricomycotina</taxon>
        <taxon>Agaricomycetes</taxon>
        <taxon>Agaricomycetidae</taxon>
        <taxon>Agaricales</taxon>
        <taxon>Marasmiineae</taxon>
        <taxon>Mycenaceae</taxon>
        <taxon>Mycena</taxon>
    </lineage>
</organism>
<feature type="compositionally biased region" description="Acidic residues" evidence="1">
    <location>
        <begin position="533"/>
        <end position="579"/>
    </location>
</feature>
<dbReference type="SMART" id="SM00443">
    <property type="entry name" value="G_patch"/>
    <property type="match status" value="1"/>
</dbReference>
<dbReference type="InterPro" id="IPR036867">
    <property type="entry name" value="R3H_dom_sf"/>
</dbReference>
<feature type="region of interest" description="Disordered" evidence="1">
    <location>
        <begin position="518"/>
        <end position="587"/>
    </location>
</feature>
<feature type="compositionally biased region" description="Acidic residues" evidence="1">
    <location>
        <begin position="465"/>
        <end position="477"/>
    </location>
</feature>
<feature type="region of interest" description="Disordered" evidence="1">
    <location>
        <begin position="1"/>
        <end position="47"/>
    </location>
</feature>
<accession>A0AAD2K7F0</accession>
<feature type="compositionally biased region" description="Basic residues" evidence="1">
    <location>
        <begin position="413"/>
        <end position="433"/>
    </location>
</feature>
<feature type="region of interest" description="Disordered" evidence="1">
    <location>
        <begin position="668"/>
        <end position="690"/>
    </location>
</feature>
<dbReference type="SUPFAM" id="SSF82708">
    <property type="entry name" value="R3H domain"/>
    <property type="match status" value="1"/>
</dbReference>
<dbReference type="PROSITE" id="PS50174">
    <property type="entry name" value="G_PATCH"/>
    <property type="match status" value="1"/>
</dbReference>
<dbReference type="SMART" id="SM00393">
    <property type="entry name" value="R3H"/>
    <property type="match status" value="1"/>
</dbReference>
<evidence type="ECO:0008006" key="6">
    <source>
        <dbReference type="Google" id="ProtNLM"/>
    </source>
</evidence>
<sequence length="903" mass="98065">MDRGGHNQGRGRGGKQGTPSRGRGRGGRGQGRGFRGRARGRGGGLGSSQEFLEAIDFSVLQNHVGADSNRVGESGVWTPRGRGRGRGGPGFESGRGRGTDSPIPRGYRGRGIGSPRGVESSSGRGRGRGYNSSRGGSGFGARFNPAAPLSQLLIEERPFLRPIKFVRASLQPTLFQEEEDLLRPVVEEVVDDEETSHVPTADRVTRIFSGIDIPRFDVDDEDEDDGLQQIDFADLGKFAEQLSTAEPHVGPSEMEVVEEKFTGILLNNRIIQGATATLPDALSLQDVIPETVLNDHEGSVDQLPEDPPLFFVDTAATAVPDALQASGTGALDSFHAKPTRTIPDEDDEIIVYVAPHPRKSNMQRSLPPTPPARTPSPLPLASTSAVTGAVLFASPVKPKTPRRQAPAFTAHGRNKAQLKTRGLTRRAQKRARAGRSFGLFGARAEEARLQDEDERWEERRRGDSDLDWGDSDGEGDAEDHGMLVDPEIELDVAAMRSFASGMNGEWKTIEDLAIEQRMQDEDDEEGGAGNSSDDGDAGSEGDADSEDGDLDAAMDAEEDLMLGESDDPEEDSSEDDDFDQSPRAGFQARLERVRKAAHSRQVDDSLELMDDIDFEEEDDLQGHFTDANWAELEDILESTGRRGRKKLLSAMVSGDLVDLDEFYLPAKRGKQKRQDIPHELQEQWDRNRGKKAEYKRNRELARLAAAADPLSAKKGGKKGRKAMKAAARLDPTITVLPNRVIDMSSLEQQIRRFIGNIGGPQSMTLPPCDKATRKSVHEMAMAFGLSSVSKGKGDSRYTTLTKTTRTGLVVNEKKIGRIVRQGGSRGQEFAQSARGRAPVMPKHRDGDEVGKAAPKISQSNVGFKLLAMMGWAEGERIGAGKDGLHAPLTAVIKNTKLGLGATR</sequence>
<dbReference type="PANTHER" id="PTHR14195">
    <property type="entry name" value="G PATCH DOMAIN CONTAINING PROTEIN 2"/>
    <property type="match status" value="1"/>
</dbReference>
<evidence type="ECO:0000256" key="1">
    <source>
        <dbReference type="SAM" id="MobiDB-lite"/>
    </source>
</evidence>
<feature type="compositionally biased region" description="Gly residues" evidence="1">
    <location>
        <begin position="1"/>
        <end position="16"/>
    </location>
</feature>
<feature type="domain" description="G-patch" evidence="2">
    <location>
        <begin position="858"/>
        <end position="903"/>
    </location>
</feature>
<feature type="compositionally biased region" description="Basic and acidic residues" evidence="1">
    <location>
        <begin position="443"/>
        <end position="464"/>
    </location>
</feature>
<feature type="region of interest" description="Disordered" evidence="1">
    <location>
        <begin position="413"/>
        <end position="483"/>
    </location>
</feature>
<feature type="compositionally biased region" description="Pro residues" evidence="1">
    <location>
        <begin position="367"/>
        <end position="378"/>
    </location>
</feature>
<feature type="region of interest" description="Disordered" evidence="1">
    <location>
        <begin position="68"/>
        <end position="141"/>
    </location>
</feature>
<feature type="compositionally biased region" description="Low complexity" evidence="1">
    <location>
        <begin position="115"/>
        <end position="134"/>
    </location>
</feature>
<feature type="region of interest" description="Disordered" evidence="1">
    <location>
        <begin position="821"/>
        <end position="850"/>
    </location>
</feature>
<dbReference type="Proteomes" id="UP001295794">
    <property type="component" value="Unassembled WGS sequence"/>
</dbReference>
<gene>
    <name evidence="4" type="ORF">MYCIT1_LOCUS35296</name>
</gene>
<evidence type="ECO:0000313" key="5">
    <source>
        <dbReference type="Proteomes" id="UP001295794"/>
    </source>
</evidence>
<protein>
    <recommendedName>
        <fullName evidence="6">Protein SQS1</fullName>
    </recommendedName>
</protein>
<feature type="domain" description="R3H" evidence="3">
    <location>
        <begin position="740"/>
        <end position="804"/>
    </location>
</feature>
<comment type="caution">
    <text evidence="4">The sequence shown here is derived from an EMBL/GenBank/DDBJ whole genome shotgun (WGS) entry which is preliminary data.</text>
</comment>
<dbReference type="InterPro" id="IPR051189">
    <property type="entry name" value="Splicing_assoc_domain"/>
</dbReference>
<evidence type="ECO:0000259" key="3">
    <source>
        <dbReference type="PROSITE" id="PS51061"/>
    </source>
</evidence>
<reference evidence="4" key="1">
    <citation type="submission" date="2023-11" db="EMBL/GenBank/DDBJ databases">
        <authorList>
            <person name="De Vega J J."/>
            <person name="De Vega J J."/>
        </authorList>
    </citation>
    <scope>NUCLEOTIDE SEQUENCE</scope>
</reference>
<dbReference type="InterPro" id="IPR001374">
    <property type="entry name" value="R3H_dom"/>
</dbReference>
<evidence type="ECO:0000313" key="4">
    <source>
        <dbReference type="EMBL" id="CAK5283058.1"/>
    </source>
</evidence>
<dbReference type="InterPro" id="IPR000467">
    <property type="entry name" value="G_patch_dom"/>
</dbReference>